<protein>
    <submittedName>
        <fullName evidence="1">Uncharacterized protein</fullName>
    </submittedName>
</protein>
<dbReference type="Gramene" id="ERN15795">
    <property type="protein sequence ID" value="ERN15795"/>
    <property type="gene ID" value="AMTR_s00039p00128480"/>
</dbReference>
<sequence length="132" mass="14551">MSFLQFGQKRIGIHRSGNRRMNLSGHSSSGKLGMRENRARPCPALFGLALVMFGAGLWPSKPEPMLAHGARAKPSAIPSGLETQLGFANFFLEYAKLTMIYTGKITLDSVEISTRLDSPENSFDDEPLYPFT</sequence>
<keyword evidence="2" id="KW-1185">Reference proteome</keyword>
<dbReference type="EMBL" id="KI392495">
    <property type="protein sequence ID" value="ERN15795.1"/>
    <property type="molecule type" value="Genomic_DNA"/>
</dbReference>
<dbReference type="AlphaFoldDB" id="U5D0M2"/>
<name>U5D0M2_AMBTC</name>
<dbReference type="HOGENOM" id="CLU_1919890_0_0_1"/>
<dbReference type="Proteomes" id="UP000017836">
    <property type="component" value="Unassembled WGS sequence"/>
</dbReference>
<accession>U5D0M2</accession>
<proteinExistence type="predicted"/>
<gene>
    <name evidence="1" type="ORF">AMTR_s00039p00128480</name>
</gene>
<organism evidence="1 2">
    <name type="scientific">Amborella trichopoda</name>
    <dbReference type="NCBI Taxonomy" id="13333"/>
    <lineage>
        <taxon>Eukaryota</taxon>
        <taxon>Viridiplantae</taxon>
        <taxon>Streptophyta</taxon>
        <taxon>Embryophyta</taxon>
        <taxon>Tracheophyta</taxon>
        <taxon>Spermatophyta</taxon>
        <taxon>Magnoliopsida</taxon>
        <taxon>Amborellales</taxon>
        <taxon>Amborellaceae</taxon>
        <taxon>Amborella</taxon>
    </lineage>
</organism>
<evidence type="ECO:0000313" key="1">
    <source>
        <dbReference type="EMBL" id="ERN15795.1"/>
    </source>
</evidence>
<evidence type="ECO:0000313" key="2">
    <source>
        <dbReference type="Proteomes" id="UP000017836"/>
    </source>
</evidence>
<reference evidence="2" key="1">
    <citation type="journal article" date="2013" name="Science">
        <title>The Amborella genome and the evolution of flowering plants.</title>
        <authorList>
            <consortium name="Amborella Genome Project"/>
        </authorList>
    </citation>
    <scope>NUCLEOTIDE SEQUENCE [LARGE SCALE GENOMIC DNA]</scope>
</reference>